<dbReference type="PANTHER" id="PTHR30283">
    <property type="entry name" value="PEROXIDE STRESS RESPONSE PROTEIN YAAA"/>
    <property type="match status" value="1"/>
</dbReference>
<dbReference type="Proteomes" id="UP001519921">
    <property type="component" value="Unassembled WGS sequence"/>
</dbReference>
<dbReference type="InterPro" id="IPR005583">
    <property type="entry name" value="YaaA"/>
</dbReference>
<evidence type="ECO:0000256" key="1">
    <source>
        <dbReference type="HAMAP-Rule" id="MF_00652"/>
    </source>
</evidence>
<reference evidence="2 3" key="1">
    <citation type="submission" date="2021-07" db="EMBL/GenBank/DDBJ databases">
        <title>Clostridium weizhouense sp. nov., an anaerobic bacterium isolated from activated sludge of Petroleum wastewater.</title>
        <authorList>
            <person name="Li Q."/>
        </authorList>
    </citation>
    <scope>NUCLEOTIDE SEQUENCE [LARGE SCALE GENOMIC DNA]</scope>
    <source>
        <strain evidence="2 3">YB-6</strain>
    </source>
</reference>
<dbReference type="NCBIfam" id="NF002542">
    <property type="entry name" value="PRK02101.1-3"/>
    <property type="match status" value="1"/>
</dbReference>
<sequence>MLVIISPSKTLDFNKTNKNLPMTKPKFLREAKILVNELKKYDSFSLSKLMKISDKLATLNKDRFEKWTDSLENSRQCLIAFKGDVFNGIDVGSFNEEDFFYTNEHLRILSGLYGLLNPFDGINLYRLEMGIKFIFNNYKNLYEYWDNKLINKILKDISKTENNILVNLASYEYFKSIEDIKKLNPNIKIVTPIFKEYKNGEYKIISIKAKRARGLMTAFIMKNQINNVDNIKKFDLEGYKFDENLSNNEDLVFTRHNEE</sequence>
<accession>A0ABS7AL55</accession>
<dbReference type="Pfam" id="PF03883">
    <property type="entry name" value="H2O2_YaaD"/>
    <property type="match status" value="1"/>
</dbReference>
<dbReference type="RefSeq" id="WP_219778445.1">
    <property type="nucleotide sequence ID" value="NZ_JAHXPT010000003.1"/>
</dbReference>
<dbReference type="EMBL" id="JAHXPT010000003">
    <property type="protein sequence ID" value="MBW6409383.1"/>
    <property type="molecule type" value="Genomic_DNA"/>
</dbReference>
<proteinExistence type="inferred from homology"/>
<name>A0ABS7AL55_9CLOT</name>
<evidence type="ECO:0000313" key="2">
    <source>
        <dbReference type="EMBL" id="MBW6409383.1"/>
    </source>
</evidence>
<gene>
    <name evidence="2" type="primary">yaaA</name>
    <name evidence="2" type="ORF">KYD98_04710</name>
</gene>
<comment type="similarity">
    <text evidence="1">Belongs to the UPF0246 family.</text>
</comment>
<evidence type="ECO:0000313" key="3">
    <source>
        <dbReference type="Proteomes" id="UP001519921"/>
    </source>
</evidence>
<protein>
    <recommendedName>
        <fullName evidence="1">UPF0246 protein KYD98_04710</fullName>
    </recommendedName>
</protein>
<keyword evidence="3" id="KW-1185">Reference proteome</keyword>
<organism evidence="2 3">
    <name type="scientific">Clostridium weizhouense</name>
    <dbReference type="NCBI Taxonomy" id="2859781"/>
    <lineage>
        <taxon>Bacteria</taxon>
        <taxon>Bacillati</taxon>
        <taxon>Bacillota</taxon>
        <taxon>Clostridia</taxon>
        <taxon>Eubacteriales</taxon>
        <taxon>Clostridiaceae</taxon>
        <taxon>Clostridium</taxon>
    </lineage>
</organism>
<dbReference type="PANTHER" id="PTHR30283:SF4">
    <property type="entry name" value="PEROXIDE STRESS RESISTANCE PROTEIN YAAA"/>
    <property type="match status" value="1"/>
</dbReference>
<dbReference type="HAMAP" id="MF_00652">
    <property type="entry name" value="UPF0246"/>
    <property type="match status" value="1"/>
</dbReference>
<comment type="caution">
    <text evidence="2">The sequence shown here is derived from an EMBL/GenBank/DDBJ whole genome shotgun (WGS) entry which is preliminary data.</text>
</comment>